<comment type="catalytic activity">
    <reaction evidence="7">
        <text>a 3'-end 3'-phospho-ribonucleotide-RNA + a 5'-end dephospho-ribonucleoside-RNA + GTP = a ribonucleotidyl-ribonucleotide-RNA + GMP + diphosphate</text>
        <dbReference type="Rhea" id="RHEA:68076"/>
        <dbReference type="Rhea" id="RHEA-COMP:10463"/>
        <dbReference type="Rhea" id="RHEA-COMP:13936"/>
        <dbReference type="Rhea" id="RHEA-COMP:17355"/>
        <dbReference type="ChEBI" id="CHEBI:33019"/>
        <dbReference type="ChEBI" id="CHEBI:37565"/>
        <dbReference type="ChEBI" id="CHEBI:58115"/>
        <dbReference type="ChEBI" id="CHEBI:83062"/>
        <dbReference type="ChEBI" id="CHEBI:138284"/>
        <dbReference type="ChEBI" id="CHEBI:173118"/>
        <dbReference type="EC" id="6.5.1.8"/>
    </reaction>
</comment>
<dbReference type="GO" id="GO:0042245">
    <property type="term" value="P:RNA repair"/>
    <property type="evidence" value="ECO:0007669"/>
    <property type="project" value="TreeGrafter"/>
</dbReference>
<reference evidence="11 12" key="1">
    <citation type="submission" date="2020-04" db="EMBL/GenBank/DDBJ databases">
        <title>Perkinsus olseni comparative genomics.</title>
        <authorList>
            <person name="Bogema D.R."/>
        </authorList>
    </citation>
    <scope>NUCLEOTIDE SEQUENCE [LARGE SCALE GENOMIC DNA]</scope>
    <source>
        <strain evidence="11 12">ATCC PRA-207</strain>
    </source>
</reference>
<evidence type="ECO:0000256" key="7">
    <source>
        <dbReference type="ARBA" id="ARBA00047746"/>
    </source>
</evidence>
<dbReference type="PANTHER" id="PTHR43749">
    <property type="entry name" value="RNA-SPLICING LIGASE RTCB"/>
    <property type="match status" value="1"/>
</dbReference>
<evidence type="ECO:0000256" key="1">
    <source>
        <dbReference type="ARBA" id="ARBA00012726"/>
    </source>
</evidence>
<feature type="binding site" evidence="9">
    <location>
        <position position="371"/>
    </location>
    <ligand>
        <name>GMP</name>
        <dbReference type="ChEBI" id="CHEBI:58115"/>
    </ligand>
</feature>
<evidence type="ECO:0000256" key="6">
    <source>
        <dbReference type="ARBA" id="ARBA00023211"/>
    </source>
</evidence>
<dbReference type="GO" id="GO:0005525">
    <property type="term" value="F:GTP binding"/>
    <property type="evidence" value="ECO:0007669"/>
    <property type="project" value="UniProtKB-KW"/>
</dbReference>
<feature type="active site" description="GMP-histidine intermediate" evidence="8">
    <location>
        <position position="388"/>
    </location>
</feature>
<dbReference type="GO" id="GO:0030145">
    <property type="term" value="F:manganese ion binding"/>
    <property type="evidence" value="ECO:0007669"/>
    <property type="project" value="TreeGrafter"/>
</dbReference>
<feature type="binding site" evidence="9">
    <location>
        <begin position="364"/>
        <end position="367"/>
    </location>
    <ligand>
        <name>GMP</name>
        <dbReference type="ChEBI" id="CHEBI:58115"/>
    </ligand>
</feature>
<dbReference type="AlphaFoldDB" id="A0A7J6QHC9"/>
<dbReference type="PANTHER" id="PTHR43749:SF2">
    <property type="entry name" value="RNA-SPLICING LIGASE RTCB"/>
    <property type="match status" value="1"/>
</dbReference>
<comment type="caution">
    <text evidence="11">The sequence shown here is derived from an EMBL/GenBank/DDBJ whole genome shotgun (WGS) entry which is preliminary data.</text>
</comment>
<dbReference type="EC" id="6.5.1.8" evidence="1"/>
<keyword evidence="2" id="KW-0436">Ligase</keyword>
<evidence type="ECO:0000313" key="12">
    <source>
        <dbReference type="Proteomes" id="UP000553632"/>
    </source>
</evidence>
<dbReference type="GO" id="GO:0006281">
    <property type="term" value="P:DNA repair"/>
    <property type="evidence" value="ECO:0007669"/>
    <property type="project" value="TreeGrafter"/>
</dbReference>
<feature type="binding site" evidence="10">
    <location>
        <position position="219"/>
    </location>
    <ligand>
        <name>Mn(2+)</name>
        <dbReference type="ChEBI" id="CHEBI:29035"/>
        <label>1</label>
    </ligand>
</feature>
<evidence type="ECO:0000313" key="11">
    <source>
        <dbReference type="EMBL" id="KAF4707989.1"/>
    </source>
</evidence>
<feature type="binding site" evidence="10">
    <location>
        <position position="134"/>
    </location>
    <ligand>
        <name>Mn(2+)</name>
        <dbReference type="ChEBI" id="CHEBI:29035"/>
        <label>1</label>
    </ligand>
</feature>
<comment type="cofactor">
    <cofactor evidence="10">
        <name>Mn(2+)</name>
        <dbReference type="ChEBI" id="CHEBI:29035"/>
    </cofactor>
    <text evidence="10">Binds 2 manganese ions per subunit.</text>
</comment>
<evidence type="ECO:0000256" key="2">
    <source>
        <dbReference type="ARBA" id="ARBA00022598"/>
    </source>
</evidence>
<dbReference type="Gene3D" id="3.90.1860.10">
    <property type="entry name" value="tRNA-splicing ligase RtcB"/>
    <property type="match status" value="1"/>
</dbReference>
<evidence type="ECO:0000256" key="8">
    <source>
        <dbReference type="PIRSR" id="PIRSR601233-1"/>
    </source>
</evidence>
<dbReference type="GO" id="GO:0006396">
    <property type="term" value="P:RNA processing"/>
    <property type="evidence" value="ECO:0007669"/>
    <property type="project" value="InterPro"/>
</dbReference>
<dbReference type="Pfam" id="PF01139">
    <property type="entry name" value="RtcB"/>
    <property type="match status" value="1"/>
</dbReference>
<organism evidence="11 12">
    <name type="scientific">Perkinsus olseni</name>
    <name type="common">Perkinsus atlanticus</name>
    <dbReference type="NCBI Taxonomy" id="32597"/>
    <lineage>
        <taxon>Eukaryota</taxon>
        <taxon>Sar</taxon>
        <taxon>Alveolata</taxon>
        <taxon>Perkinsozoa</taxon>
        <taxon>Perkinsea</taxon>
        <taxon>Perkinsida</taxon>
        <taxon>Perkinsidae</taxon>
        <taxon>Perkinsus</taxon>
    </lineage>
</organism>
<keyword evidence="3 10" id="KW-0479">Metal-binding</keyword>
<dbReference type="GO" id="GO:0170057">
    <property type="term" value="F:RNA ligase (GTP) activity"/>
    <property type="evidence" value="ECO:0007669"/>
    <property type="project" value="UniProtKB-EC"/>
</dbReference>
<gene>
    <name evidence="11" type="ORF">FOZ63_009770</name>
</gene>
<feature type="binding site" evidence="10">
    <location>
        <position position="236"/>
    </location>
    <ligand>
        <name>Mn(2+)</name>
        <dbReference type="ChEBI" id="CHEBI:29035"/>
        <label>2</label>
    </ligand>
</feature>
<feature type="binding site" evidence="9">
    <location>
        <begin position="322"/>
        <end position="323"/>
    </location>
    <ligand>
        <name>GMP</name>
        <dbReference type="ChEBI" id="CHEBI:58115"/>
    </ligand>
</feature>
<evidence type="ECO:0000256" key="9">
    <source>
        <dbReference type="PIRSR" id="PIRSR601233-2"/>
    </source>
</evidence>
<dbReference type="GO" id="GO:0003909">
    <property type="term" value="F:DNA ligase activity"/>
    <property type="evidence" value="ECO:0007669"/>
    <property type="project" value="TreeGrafter"/>
</dbReference>
<name>A0A7J6QHC9_PEROL</name>
<keyword evidence="4 9" id="KW-0547">Nucleotide-binding</keyword>
<dbReference type="InterPro" id="IPR036025">
    <property type="entry name" value="RtcB-like_sf"/>
</dbReference>
<dbReference type="InterPro" id="IPR001233">
    <property type="entry name" value="RtcB"/>
</dbReference>
<feature type="binding site" evidence="10">
    <location>
        <position position="322"/>
    </location>
    <ligand>
        <name>Mn(2+)</name>
        <dbReference type="ChEBI" id="CHEBI:29035"/>
        <label>2</label>
    </ligand>
</feature>
<feature type="binding site" evidence="9">
    <location>
        <begin position="388"/>
        <end position="391"/>
    </location>
    <ligand>
        <name>GMP</name>
        <dbReference type="ChEBI" id="CHEBI:58115"/>
    </ligand>
</feature>
<dbReference type="Proteomes" id="UP000553632">
    <property type="component" value="Unassembled WGS sequence"/>
</dbReference>
<proteinExistence type="predicted"/>
<keyword evidence="5 9" id="KW-0342">GTP-binding</keyword>
<feature type="binding site" evidence="9">
    <location>
        <position position="460"/>
    </location>
    <ligand>
        <name>GMP</name>
        <dbReference type="ChEBI" id="CHEBI:58115"/>
    </ligand>
</feature>
<sequence length="462" mass="50788">MFQLTLKGVALAGVLRIAEVEEPFFRCWLSSILLKDEVPQHSPPVSMLVCSRAILASASPKFPRIIRPSGGTPVHLYTDDVDEQTMQQLINLSRSRMVVGYVAAMPDVHLGKGATIGSVFASRDFVCPNAVGVDIGCGMCAVKVPGLTRLGLSETFLVKLHGQLVQIIPTGFNSHEKASPEMRGAMKRLLEEHNPTAHARGVIGERHVRQIGTLGGGNHFIELLYDEEESIWLMLHSGSRNIGNVTAQYYDGLAARQTGTSKENLAHLAIASEAGQDYLRDMHFCQAYAMENRKFTMNSFVGAVRDLTGKVPDWGTLVNIHHNYCECEDCTYRDPESGRIVRDKLWITRKGATSARKGQLGIIPGSMGTGSYITRGKGESMAWSSCSHGAGRKLSRNAAKRVVGVGELNEMMEGIVWDSNAAKLVRDEAPMAYKDLNEVMMNQEDLVEVVHELKPLMNMKGY</sequence>
<evidence type="ECO:0000256" key="5">
    <source>
        <dbReference type="ARBA" id="ARBA00023134"/>
    </source>
</evidence>
<protein>
    <recommendedName>
        <fullName evidence="1">3'-phosphate/5'-hydroxy nucleic acid ligase</fullName>
        <ecNumber evidence="1">6.5.1.8</ecNumber>
    </recommendedName>
</protein>
<keyword evidence="6 10" id="KW-0464">Manganese</keyword>
<dbReference type="OMA" id="HNYIDFR"/>
<evidence type="ECO:0000256" key="10">
    <source>
        <dbReference type="PIRSR" id="PIRSR601233-3"/>
    </source>
</evidence>
<evidence type="ECO:0000256" key="4">
    <source>
        <dbReference type="ARBA" id="ARBA00022741"/>
    </source>
</evidence>
<evidence type="ECO:0000256" key="3">
    <source>
        <dbReference type="ARBA" id="ARBA00022723"/>
    </source>
</evidence>
<dbReference type="InterPro" id="IPR052915">
    <property type="entry name" value="RtcB-like"/>
</dbReference>
<accession>A0A7J6QHC9</accession>
<dbReference type="SUPFAM" id="SSF103365">
    <property type="entry name" value="Hypothetical protein PH1602"/>
    <property type="match status" value="1"/>
</dbReference>
<dbReference type="EMBL" id="JABANO010032786">
    <property type="protein sequence ID" value="KAF4707989.1"/>
    <property type="molecule type" value="Genomic_DNA"/>
</dbReference>
<keyword evidence="12" id="KW-1185">Reference proteome</keyword>
<feature type="binding site" evidence="9">
    <location>
        <begin position="218"/>
        <end position="222"/>
    </location>
    <ligand>
        <name>GMP</name>
        <dbReference type="ChEBI" id="CHEBI:58115"/>
    </ligand>
</feature>